<sequence precursor="true">MNQIAPLGAIFLAAWLCVLPARAASIQTYAFTAAGQSSCATFAPTTQVSTTIGSGSIEVSTPGPGCGVTESLMDLTSAAGLLTSSSAAAGGGNTSFGNFSYSGTSRAQGDYMTLGVEAEGTLSGATDAFSTRGSEAFVKMTDGYTVPSFTGPNGFVQFNYVVHGTQTVSGRGETTVELLYAKDGSPGFLAFRAQNAAGTGTTVNVNGTYVTALPGMIITTDSITMNTALSFLVPASSNEHFGLSMVLYASALPGPGSAVSSPSSIADDFFGTLTLTSINVLDSRGNVVSGAQVSRDSAAIGAAASPEPGNMLLVGAALVGVSLLLKARSRAAENI</sequence>
<evidence type="ECO:0000313" key="2">
    <source>
        <dbReference type="EMBL" id="ABJ87669.1"/>
    </source>
</evidence>
<dbReference type="EMBL" id="CP000473">
    <property type="protein sequence ID" value="ABJ87669.1"/>
    <property type="molecule type" value="Genomic_DNA"/>
</dbReference>
<proteinExistence type="predicted"/>
<dbReference type="KEGG" id="sus:Acid_6748"/>
<feature type="chain" id="PRO_5004163042" description="PEP-CTERM protein-sorting domain-containing protein" evidence="1">
    <location>
        <begin position="24"/>
        <end position="335"/>
    </location>
</feature>
<dbReference type="HOGENOM" id="CLU_828745_0_0_0"/>
<accession>Q01RQ1</accession>
<reference evidence="2" key="1">
    <citation type="submission" date="2006-10" db="EMBL/GenBank/DDBJ databases">
        <title>Complete sequence of Solibacter usitatus Ellin6076.</title>
        <authorList>
            <consortium name="US DOE Joint Genome Institute"/>
            <person name="Copeland A."/>
            <person name="Lucas S."/>
            <person name="Lapidus A."/>
            <person name="Barry K."/>
            <person name="Detter J.C."/>
            <person name="Glavina del Rio T."/>
            <person name="Hammon N."/>
            <person name="Israni S."/>
            <person name="Dalin E."/>
            <person name="Tice H."/>
            <person name="Pitluck S."/>
            <person name="Thompson L.S."/>
            <person name="Brettin T."/>
            <person name="Bruce D."/>
            <person name="Han C."/>
            <person name="Tapia R."/>
            <person name="Gilna P."/>
            <person name="Schmutz J."/>
            <person name="Larimer F."/>
            <person name="Land M."/>
            <person name="Hauser L."/>
            <person name="Kyrpides N."/>
            <person name="Mikhailova N."/>
            <person name="Janssen P.H."/>
            <person name="Kuske C.R."/>
            <person name="Richardson P."/>
        </authorList>
    </citation>
    <scope>NUCLEOTIDE SEQUENCE</scope>
    <source>
        <strain evidence="2">Ellin6076</strain>
    </source>
</reference>
<organism evidence="2">
    <name type="scientific">Solibacter usitatus (strain Ellin6076)</name>
    <dbReference type="NCBI Taxonomy" id="234267"/>
    <lineage>
        <taxon>Bacteria</taxon>
        <taxon>Pseudomonadati</taxon>
        <taxon>Acidobacteriota</taxon>
        <taxon>Terriglobia</taxon>
        <taxon>Bryobacterales</taxon>
        <taxon>Solibacteraceae</taxon>
        <taxon>Candidatus Solibacter</taxon>
    </lineage>
</organism>
<name>Q01RQ1_SOLUE</name>
<dbReference type="AlphaFoldDB" id="Q01RQ1"/>
<protein>
    <recommendedName>
        <fullName evidence="3">PEP-CTERM protein-sorting domain-containing protein</fullName>
    </recommendedName>
</protein>
<dbReference type="STRING" id="234267.Acid_6748"/>
<feature type="signal peptide" evidence="1">
    <location>
        <begin position="1"/>
        <end position="23"/>
    </location>
</feature>
<keyword evidence="1" id="KW-0732">Signal</keyword>
<gene>
    <name evidence="2" type="ordered locus">Acid_6748</name>
</gene>
<evidence type="ECO:0008006" key="3">
    <source>
        <dbReference type="Google" id="ProtNLM"/>
    </source>
</evidence>
<dbReference type="InParanoid" id="Q01RQ1"/>
<evidence type="ECO:0000256" key="1">
    <source>
        <dbReference type="SAM" id="SignalP"/>
    </source>
</evidence>